<evidence type="ECO:0000256" key="2">
    <source>
        <dbReference type="ARBA" id="ARBA00022741"/>
    </source>
</evidence>
<dbReference type="EMBL" id="JARKIK010000017">
    <property type="protein sequence ID" value="KAK8746511.1"/>
    <property type="molecule type" value="Genomic_DNA"/>
</dbReference>
<organism evidence="6 7">
    <name type="scientific">Cherax quadricarinatus</name>
    <name type="common">Australian red claw crayfish</name>
    <dbReference type="NCBI Taxonomy" id="27406"/>
    <lineage>
        <taxon>Eukaryota</taxon>
        <taxon>Metazoa</taxon>
        <taxon>Ecdysozoa</taxon>
        <taxon>Arthropoda</taxon>
        <taxon>Crustacea</taxon>
        <taxon>Multicrustacea</taxon>
        <taxon>Malacostraca</taxon>
        <taxon>Eumalacostraca</taxon>
        <taxon>Eucarida</taxon>
        <taxon>Decapoda</taxon>
        <taxon>Pleocyemata</taxon>
        <taxon>Astacidea</taxon>
        <taxon>Parastacoidea</taxon>
        <taxon>Parastacidae</taxon>
        <taxon>Cherax</taxon>
    </lineage>
</organism>
<dbReference type="SUPFAM" id="SSF63999">
    <property type="entry name" value="Thiamin pyrophosphokinase, catalytic domain"/>
    <property type="match status" value="1"/>
</dbReference>
<dbReference type="InterPro" id="IPR036759">
    <property type="entry name" value="TPK_catalytic_sf"/>
</dbReference>
<evidence type="ECO:0000256" key="3">
    <source>
        <dbReference type="ARBA" id="ARBA00022777"/>
    </source>
</evidence>
<dbReference type="GO" id="GO:0005524">
    <property type="term" value="F:ATP binding"/>
    <property type="evidence" value="ECO:0007669"/>
    <property type="project" value="UniProtKB-KW"/>
</dbReference>
<dbReference type="PANTHER" id="PTHR13622:SF8">
    <property type="entry name" value="THIAMIN PYROPHOSPHOKINASE 1"/>
    <property type="match status" value="1"/>
</dbReference>
<dbReference type="Proteomes" id="UP001445076">
    <property type="component" value="Unassembled WGS sequence"/>
</dbReference>
<reference evidence="6 7" key="1">
    <citation type="journal article" date="2024" name="BMC Genomics">
        <title>Genome assembly of redclaw crayfish (Cherax quadricarinatus) provides insights into its immune adaptation and hypoxia tolerance.</title>
        <authorList>
            <person name="Liu Z."/>
            <person name="Zheng J."/>
            <person name="Li H."/>
            <person name="Fang K."/>
            <person name="Wang S."/>
            <person name="He J."/>
            <person name="Zhou D."/>
            <person name="Weng S."/>
            <person name="Chi M."/>
            <person name="Gu Z."/>
            <person name="He J."/>
            <person name="Li F."/>
            <person name="Wang M."/>
        </authorList>
    </citation>
    <scope>NUCLEOTIDE SEQUENCE [LARGE SCALE GENOMIC DNA]</scope>
    <source>
        <strain evidence="6">ZL_2023a</strain>
    </source>
</reference>
<dbReference type="Pfam" id="PF04263">
    <property type="entry name" value="TPK_catalytic"/>
    <property type="match status" value="1"/>
</dbReference>
<evidence type="ECO:0000313" key="6">
    <source>
        <dbReference type="EMBL" id="KAK8746511.1"/>
    </source>
</evidence>
<dbReference type="PANTHER" id="PTHR13622">
    <property type="entry name" value="THIAMIN PYROPHOSPHOKINASE"/>
    <property type="match status" value="1"/>
</dbReference>
<keyword evidence="4" id="KW-0067">ATP-binding</keyword>
<evidence type="ECO:0000256" key="1">
    <source>
        <dbReference type="ARBA" id="ARBA00022679"/>
    </source>
</evidence>
<name>A0AAW0Y542_CHEQU</name>
<protein>
    <recommendedName>
        <fullName evidence="5">Thiamin pyrophosphokinase catalytic domain-containing protein</fullName>
    </recommendedName>
</protein>
<keyword evidence="2" id="KW-0547">Nucleotide-binding</keyword>
<dbReference type="AlphaFoldDB" id="A0AAW0Y542"/>
<comment type="caution">
    <text evidence="6">The sequence shown here is derived from an EMBL/GenBank/DDBJ whole genome shotgun (WGS) entry which is preliminary data.</text>
</comment>
<accession>A0AAW0Y542</accession>
<dbReference type="InterPro" id="IPR007371">
    <property type="entry name" value="TPK_catalytic"/>
</dbReference>
<dbReference type="Gene3D" id="3.40.50.10240">
    <property type="entry name" value="Thiamin pyrophosphokinase, catalytic domain"/>
    <property type="match status" value="1"/>
</dbReference>
<feature type="non-terminal residue" evidence="6">
    <location>
        <position position="148"/>
    </location>
</feature>
<dbReference type="GO" id="GO:0016301">
    <property type="term" value="F:kinase activity"/>
    <property type="evidence" value="ECO:0007669"/>
    <property type="project" value="UniProtKB-KW"/>
</dbReference>
<proteinExistence type="predicted"/>
<sequence>MENGDGKLCWKPKEYYHPSPGLQYGIVLLNEAVNKTNVHYVSFLWQHASVRVCVDGAINAYHKLMRCQNTSFESSCCTCPLPEIITGDFDSAKSELLKLYSTLGVNVVPTPSQEETDFTKAIRVLGRFTEERSLAIEHVTVIAGLRTE</sequence>
<feature type="domain" description="Thiamin pyrophosphokinase catalytic" evidence="5">
    <location>
        <begin position="44"/>
        <end position="144"/>
    </location>
</feature>
<dbReference type="GO" id="GO:0004788">
    <property type="term" value="F:thiamine diphosphokinase activity"/>
    <property type="evidence" value="ECO:0007669"/>
    <property type="project" value="InterPro"/>
</dbReference>
<keyword evidence="7" id="KW-1185">Reference proteome</keyword>
<gene>
    <name evidence="6" type="ORF">OTU49_017059</name>
</gene>
<dbReference type="GO" id="GO:0009229">
    <property type="term" value="P:thiamine diphosphate biosynthetic process"/>
    <property type="evidence" value="ECO:0007669"/>
    <property type="project" value="InterPro"/>
</dbReference>
<evidence type="ECO:0000259" key="5">
    <source>
        <dbReference type="Pfam" id="PF04263"/>
    </source>
</evidence>
<keyword evidence="1" id="KW-0808">Transferase</keyword>
<keyword evidence="3" id="KW-0418">Kinase</keyword>
<evidence type="ECO:0000256" key="4">
    <source>
        <dbReference type="ARBA" id="ARBA00022840"/>
    </source>
</evidence>
<evidence type="ECO:0000313" key="7">
    <source>
        <dbReference type="Proteomes" id="UP001445076"/>
    </source>
</evidence>